<accession>A0A811PNQ5</accession>
<dbReference type="InterPro" id="IPR017441">
    <property type="entry name" value="Protein_kinase_ATP_BS"/>
</dbReference>
<evidence type="ECO:0000256" key="9">
    <source>
        <dbReference type="ARBA" id="ARBA00023180"/>
    </source>
</evidence>
<dbReference type="AlphaFoldDB" id="A0A811PNQ5"/>
<dbReference type="InterPro" id="IPR001245">
    <property type="entry name" value="Ser-Thr/Tyr_kinase_cat_dom"/>
</dbReference>
<evidence type="ECO:0000256" key="3">
    <source>
        <dbReference type="ARBA" id="ARBA00022692"/>
    </source>
</evidence>
<evidence type="ECO:0000256" key="10">
    <source>
        <dbReference type="PROSITE-ProRule" id="PRU10141"/>
    </source>
</evidence>
<keyword evidence="3" id="KW-0812">Transmembrane</keyword>
<evidence type="ECO:0000256" key="5">
    <source>
        <dbReference type="ARBA" id="ARBA00022737"/>
    </source>
</evidence>
<sequence>MGAARHLLGVAMLCALFASAASFTDPPDALGLWGLYRTLESLWQLSGWTFQGGDPCGEGRGSKHWRGVVCKGSSIVAINISGLGVGGWLGPDMLKFQSLKKLLWCFSSHVDDRDMSFNNIAGEIPPTLPPNVEYLNLAANKFEGNIPSSLPWLHSLKYLNFSYNKLSGVIGDVFVNMDSLETIYLHHNEFTGSVILLAGLPLSSLEAVHATLRAPLTMPRLYQPIWKQDRLRLFHITKTHAVFHFIVPKANEVLYSWSSLLIGSDTSSSNGITSERVPKIKSWFKTSKNLLTAKQFPAADILAATRDFNEECFIGEGLTGRVYRGDFSDGQLLAIKRIDMVDLSLSEQDKLMDMLWNISRLKHPNISALVGYCVEFGHCALLYEYAENGSLADILFSAATRSRALSWKARMKIALGVAYALEYMHLTCSPPVAHGNIKARNILLDAQLMPYLCDSGLTKLSHFVNTTRMKDSEAITSAKGYAAPELSDPGADGIKADIYSFGVILLVLLTGQKAFDSSRRPNEQFLVDWAAPHLDDLDSLERITDPRIRGSMPPKAISSLGIIILLCVKQSPDLRPPMTIIADKLVKLVESTGLQKISTTQHLEVDAQDPSFITTRPYFEPSSTGISLDSASYFCLSSCHYIDYFHQSIRVEQRAAYPGDECLFFSNSSGSYAALSTRWHSQASRVLDRVAPLSAFLTHANW</sequence>
<dbReference type="InterPro" id="IPR000719">
    <property type="entry name" value="Prot_kinase_dom"/>
</dbReference>
<keyword evidence="4 11" id="KW-0732">Signal</keyword>
<dbReference type="Gene3D" id="1.10.510.10">
    <property type="entry name" value="Transferase(Phosphotransferase) domain 1"/>
    <property type="match status" value="1"/>
</dbReference>
<keyword evidence="14" id="KW-1185">Reference proteome</keyword>
<dbReference type="Pfam" id="PF13855">
    <property type="entry name" value="LRR_8"/>
    <property type="match status" value="1"/>
</dbReference>
<dbReference type="Gene3D" id="3.30.200.20">
    <property type="entry name" value="Phosphorylase Kinase, domain 1"/>
    <property type="match status" value="1"/>
</dbReference>
<keyword evidence="5" id="KW-0677">Repeat</keyword>
<dbReference type="OrthoDB" id="676979at2759"/>
<keyword evidence="6" id="KW-1133">Transmembrane helix</keyword>
<dbReference type="InterPro" id="IPR011009">
    <property type="entry name" value="Kinase-like_dom_sf"/>
</dbReference>
<protein>
    <recommendedName>
        <fullName evidence="12">Protein kinase domain-containing protein</fullName>
    </recommendedName>
</protein>
<dbReference type="SUPFAM" id="SSF56112">
    <property type="entry name" value="Protein kinase-like (PK-like)"/>
    <property type="match status" value="1"/>
</dbReference>
<dbReference type="Pfam" id="PF07714">
    <property type="entry name" value="PK_Tyr_Ser-Thr"/>
    <property type="match status" value="1"/>
</dbReference>
<dbReference type="InterPro" id="IPR051824">
    <property type="entry name" value="LRR_Rcpt-Like_S/T_Kinase"/>
</dbReference>
<evidence type="ECO:0000256" key="2">
    <source>
        <dbReference type="ARBA" id="ARBA00022614"/>
    </source>
</evidence>
<comment type="caution">
    <text evidence="13">The sequence shown here is derived from an EMBL/GenBank/DDBJ whole genome shotgun (WGS) entry which is preliminary data.</text>
</comment>
<evidence type="ECO:0000256" key="4">
    <source>
        <dbReference type="ARBA" id="ARBA00022729"/>
    </source>
</evidence>
<comment type="subcellular location">
    <subcellularLocation>
        <location evidence="1">Cell membrane</location>
        <topology evidence="1">Single-pass membrane protein</topology>
    </subcellularLocation>
</comment>
<organism evidence="13 14">
    <name type="scientific">Miscanthus lutarioriparius</name>
    <dbReference type="NCBI Taxonomy" id="422564"/>
    <lineage>
        <taxon>Eukaryota</taxon>
        <taxon>Viridiplantae</taxon>
        <taxon>Streptophyta</taxon>
        <taxon>Embryophyta</taxon>
        <taxon>Tracheophyta</taxon>
        <taxon>Spermatophyta</taxon>
        <taxon>Magnoliopsida</taxon>
        <taxon>Liliopsida</taxon>
        <taxon>Poales</taxon>
        <taxon>Poaceae</taxon>
        <taxon>PACMAD clade</taxon>
        <taxon>Panicoideae</taxon>
        <taxon>Andropogonodae</taxon>
        <taxon>Andropogoneae</taxon>
        <taxon>Saccharinae</taxon>
        <taxon>Miscanthus</taxon>
    </lineage>
</organism>
<evidence type="ECO:0000256" key="1">
    <source>
        <dbReference type="ARBA" id="ARBA00004162"/>
    </source>
</evidence>
<evidence type="ECO:0000256" key="11">
    <source>
        <dbReference type="SAM" id="SignalP"/>
    </source>
</evidence>
<dbReference type="PROSITE" id="PS50011">
    <property type="entry name" value="PROTEIN_KINASE_DOM"/>
    <property type="match status" value="1"/>
</dbReference>
<dbReference type="GO" id="GO:0005886">
    <property type="term" value="C:plasma membrane"/>
    <property type="evidence" value="ECO:0007669"/>
    <property type="project" value="UniProtKB-SubCell"/>
</dbReference>
<dbReference type="InterPro" id="IPR032675">
    <property type="entry name" value="LRR_dom_sf"/>
</dbReference>
<evidence type="ECO:0000256" key="6">
    <source>
        <dbReference type="ARBA" id="ARBA00022989"/>
    </source>
</evidence>
<feature type="binding site" evidence="10">
    <location>
        <position position="336"/>
    </location>
    <ligand>
        <name>ATP</name>
        <dbReference type="ChEBI" id="CHEBI:30616"/>
    </ligand>
</feature>
<dbReference type="PANTHER" id="PTHR48006">
    <property type="entry name" value="LEUCINE-RICH REPEAT-CONTAINING PROTEIN DDB_G0281931-RELATED"/>
    <property type="match status" value="1"/>
</dbReference>
<dbReference type="FunFam" id="1.10.510.10:FF:000479">
    <property type="entry name" value="Leucine-rich repeat receptor-like protein kinase"/>
    <property type="match status" value="1"/>
</dbReference>
<dbReference type="GO" id="GO:0004672">
    <property type="term" value="F:protein kinase activity"/>
    <property type="evidence" value="ECO:0007669"/>
    <property type="project" value="InterPro"/>
</dbReference>
<keyword evidence="7" id="KW-0472">Membrane</keyword>
<evidence type="ECO:0000259" key="12">
    <source>
        <dbReference type="PROSITE" id="PS50011"/>
    </source>
</evidence>
<feature type="domain" description="Protein kinase" evidence="12">
    <location>
        <begin position="308"/>
        <end position="589"/>
    </location>
</feature>
<dbReference type="EMBL" id="CAJGYO010000007">
    <property type="protein sequence ID" value="CAD6247697.1"/>
    <property type="molecule type" value="Genomic_DNA"/>
</dbReference>
<keyword evidence="2" id="KW-0433">Leucine-rich repeat</keyword>
<keyword evidence="8" id="KW-0675">Receptor</keyword>
<proteinExistence type="predicted"/>
<dbReference type="Gene3D" id="3.80.10.10">
    <property type="entry name" value="Ribonuclease Inhibitor"/>
    <property type="match status" value="1"/>
</dbReference>
<keyword evidence="10" id="KW-0067">ATP-binding</keyword>
<reference evidence="13" key="1">
    <citation type="submission" date="2020-10" db="EMBL/GenBank/DDBJ databases">
        <authorList>
            <person name="Han B."/>
            <person name="Lu T."/>
            <person name="Zhao Q."/>
            <person name="Huang X."/>
            <person name="Zhao Y."/>
        </authorList>
    </citation>
    <scope>NUCLEOTIDE SEQUENCE</scope>
</reference>
<feature type="signal peptide" evidence="11">
    <location>
        <begin position="1"/>
        <end position="22"/>
    </location>
</feature>
<dbReference type="InterPro" id="IPR001611">
    <property type="entry name" value="Leu-rich_rpt"/>
</dbReference>
<feature type="chain" id="PRO_5032458063" description="Protein kinase domain-containing protein" evidence="11">
    <location>
        <begin position="23"/>
        <end position="702"/>
    </location>
</feature>
<dbReference type="Proteomes" id="UP000604825">
    <property type="component" value="Unassembled WGS sequence"/>
</dbReference>
<dbReference type="GO" id="GO:0005524">
    <property type="term" value="F:ATP binding"/>
    <property type="evidence" value="ECO:0007669"/>
    <property type="project" value="UniProtKB-UniRule"/>
</dbReference>
<evidence type="ECO:0000313" key="14">
    <source>
        <dbReference type="Proteomes" id="UP000604825"/>
    </source>
</evidence>
<dbReference type="SUPFAM" id="SSF52058">
    <property type="entry name" value="L domain-like"/>
    <property type="match status" value="1"/>
</dbReference>
<evidence type="ECO:0000256" key="8">
    <source>
        <dbReference type="ARBA" id="ARBA00023170"/>
    </source>
</evidence>
<keyword evidence="10" id="KW-0547">Nucleotide-binding</keyword>
<name>A0A811PNQ5_9POAL</name>
<evidence type="ECO:0000256" key="7">
    <source>
        <dbReference type="ARBA" id="ARBA00023136"/>
    </source>
</evidence>
<keyword evidence="9" id="KW-0325">Glycoprotein</keyword>
<gene>
    <name evidence="13" type="ORF">NCGR_LOCUS31878</name>
</gene>
<dbReference type="PROSITE" id="PS00107">
    <property type="entry name" value="PROTEIN_KINASE_ATP"/>
    <property type="match status" value="1"/>
</dbReference>
<dbReference type="PANTHER" id="PTHR48006:SF91">
    <property type="entry name" value="PROTEIN KINASE-LIKE"/>
    <property type="match status" value="1"/>
</dbReference>
<evidence type="ECO:0000313" key="13">
    <source>
        <dbReference type="EMBL" id="CAD6247697.1"/>
    </source>
</evidence>